<dbReference type="PANTHER" id="PTHR21599:SF0">
    <property type="entry name" value="GLYCERATE KINASE"/>
    <property type="match status" value="1"/>
</dbReference>
<keyword evidence="1 2" id="KW-0808">Transferase</keyword>
<organism evidence="2 3">
    <name type="scientific">Brevibacterium mcbrellneri ATCC 49030</name>
    <dbReference type="NCBI Taxonomy" id="585530"/>
    <lineage>
        <taxon>Bacteria</taxon>
        <taxon>Bacillati</taxon>
        <taxon>Actinomycetota</taxon>
        <taxon>Actinomycetes</taxon>
        <taxon>Micrococcales</taxon>
        <taxon>Brevibacteriaceae</taxon>
        <taxon>Brevibacterium</taxon>
    </lineage>
</organism>
<dbReference type="GO" id="GO:0008887">
    <property type="term" value="F:glycerate kinase activity"/>
    <property type="evidence" value="ECO:0007669"/>
    <property type="project" value="UniProtKB-UniRule"/>
</dbReference>
<protein>
    <submittedName>
        <fullName evidence="2">Glycerate kinase</fullName>
        <ecNumber evidence="2">2.7.1.31</ecNumber>
    </submittedName>
</protein>
<dbReference type="PIRSF" id="PIRSF006078">
    <property type="entry name" value="GlxK"/>
    <property type="match status" value="1"/>
</dbReference>
<dbReference type="GO" id="GO:0031388">
    <property type="term" value="P:organic acid phosphorylation"/>
    <property type="evidence" value="ECO:0007669"/>
    <property type="project" value="UniProtKB-UniRule"/>
</dbReference>
<dbReference type="InterPro" id="IPR018193">
    <property type="entry name" value="Glyc_kinase_flavodox-like_fold"/>
</dbReference>
<reference evidence="2 3" key="1">
    <citation type="submission" date="2010-04" db="EMBL/GenBank/DDBJ databases">
        <authorList>
            <person name="Qin X."/>
            <person name="Bachman B."/>
            <person name="Battles P."/>
            <person name="Bell A."/>
            <person name="Bess C."/>
            <person name="Bickham C."/>
            <person name="Chaboub L."/>
            <person name="Chen D."/>
            <person name="Coyle M."/>
            <person name="Deiros D.R."/>
            <person name="Dinh H."/>
            <person name="Forbes L."/>
            <person name="Fowler G."/>
            <person name="Francisco L."/>
            <person name="Fu Q."/>
            <person name="Gubbala S."/>
            <person name="Hale W."/>
            <person name="Han Y."/>
            <person name="Hemphill L."/>
            <person name="Highlander S.K."/>
            <person name="Hirani K."/>
            <person name="Hogues M."/>
            <person name="Jackson L."/>
            <person name="Jakkamsetti A."/>
            <person name="Javaid M."/>
            <person name="Jiang H."/>
            <person name="Korchina V."/>
            <person name="Kovar C."/>
            <person name="Lara F."/>
            <person name="Lee S."/>
            <person name="Mata R."/>
            <person name="Mathew T."/>
            <person name="Moen C."/>
            <person name="Morales K."/>
            <person name="Munidasa M."/>
            <person name="Nazareth L."/>
            <person name="Ngo R."/>
            <person name="Nguyen L."/>
            <person name="Okwuonu G."/>
            <person name="Ongeri F."/>
            <person name="Patil S."/>
            <person name="Petrosino J."/>
            <person name="Pham C."/>
            <person name="Pham P."/>
            <person name="Pu L.-L."/>
            <person name="Puazo M."/>
            <person name="Raj R."/>
            <person name="Reid J."/>
            <person name="Rouhana J."/>
            <person name="Saada N."/>
            <person name="Shang Y."/>
            <person name="Simmons D."/>
            <person name="Thornton R."/>
            <person name="Warren J."/>
            <person name="Weissenberger G."/>
            <person name="Zhang J."/>
            <person name="Zhang L."/>
            <person name="Zhou C."/>
            <person name="Zhu D."/>
            <person name="Muzny D."/>
            <person name="Worley K."/>
            <person name="Gibbs R."/>
        </authorList>
    </citation>
    <scope>NUCLEOTIDE SEQUENCE [LARGE SCALE GENOMIC DNA]</scope>
    <source>
        <strain evidence="2 3">ATCC 49030</strain>
    </source>
</reference>
<dbReference type="PANTHER" id="PTHR21599">
    <property type="entry name" value="GLYCERATE KINASE"/>
    <property type="match status" value="1"/>
</dbReference>
<dbReference type="SUPFAM" id="SSF110738">
    <property type="entry name" value="Glycerate kinase I"/>
    <property type="match status" value="1"/>
</dbReference>
<evidence type="ECO:0000313" key="2">
    <source>
        <dbReference type="EMBL" id="EFG47686.1"/>
    </source>
</evidence>
<dbReference type="Gene3D" id="3.90.1510.10">
    <property type="entry name" value="Glycerate kinase, domain 2"/>
    <property type="match status" value="2"/>
</dbReference>
<comment type="similarity">
    <text evidence="1">Belongs to the glycerate kinase type-1 family.</text>
</comment>
<keyword evidence="3" id="KW-1185">Reference proteome</keyword>
<dbReference type="InterPro" id="IPR004381">
    <property type="entry name" value="Glycerate_kinase"/>
</dbReference>
<dbReference type="EC" id="2.7.1.31" evidence="2"/>
<gene>
    <name evidence="2" type="primary">glxK</name>
    <name evidence="2" type="ORF">HMPREF0183_1052</name>
</gene>
<dbReference type="InterPro" id="IPR036129">
    <property type="entry name" value="Glycerate_kinase_sf"/>
</dbReference>
<dbReference type="STRING" id="585530.HMPREF0183_1052"/>
<dbReference type="eggNOG" id="COG1929">
    <property type="taxonomic scope" value="Bacteria"/>
</dbReference>
<dbReference type="AlphaFoldDB" id="D4YM92"/>
<comment type="caution">
    <text evidence="2">The sequence shown here is derived from an EMBL/GenBank/DDBJ whole genome shotgun (WGS) entry which is preliminary data.</text>
</comment>
<dbReference type="EMBL" id="ADNU01000030">
    <property type="protein sequence ID" value="EFG47686.1"/>
    <property type="molecule type" value="Genomic_DNA"/>
</dbReference>
<name>D4YM92_9MICO</name>
<evidence type="ECO:0000313" key="3">
    <source>
        <dbReference type="Proteomes" id="UP000005714"/>
    </source>
</evidence>
<dbReference type="Pfam" id="PF02595">
    <property type="entry name" value="Gly_kinase"/>
    <property type="match status" value="2"/>
</dbReference>
<proteinExistence type="inferred from homology"/>
<dbReference type="Proteomes" id="UP000005714">
    <property type="component" value="Unassembled WGS sequence"/>
</dbReference>
<evidence type="ECO:0000256" key="1">
    <source>
        <dbReference type="PIRNR" id="PIRNR006078"/>
    </source>
</evidence>
<keyword evidence="1 2" id="KW-0418">Kinase</keyword>
<accession>D4YM92</accession>
<sequence>MVLRYRLAGMHHNEHMILIASDAFKGTIGSLEVAQSLRGPCEEAGFPVTVLPLADGGEGTVDALVTCGYEAHQVEVTGPLGQPVTARWASLRDTAEVAAGGTQGGTADGAQGGTAVIEMAQASGLHLVDPSPQTAWDAHTYGTGELIAHAIEYGCARIVVGVGGSATSDGGRGALRAVKEAGVDTSGVAFTVACDVDNPLTGPRGAAEVFGPQKGADRATVARLEERLARWADQLDPTGRVWDLPGAGAAGGLGFALMAGLGANRVSGAEFVLSAVGFDEQLERASVVVTGEGQFDEQTLGGKGPGTVIVRAGEAGVPVIVVCGQATLRAGAEVAEVFALTDLAPVQQCIAEPGRVLKEVGYALAATVRDRGFCDGTSQ</sequence>